<dbReference type="InterPro" id="IPR036179">
    <property type="entry name" value="Ig-like_dom_sf"/>
</dbReference>
<dbReference type="PANTHER" id="PTHR15297:SF2">
    <property type="entry name" value="IMMUNOGLOBULIN SUPERFAMILY MEMBER 6"/>
    <property type="match status" value="1"/>
</dbReference>
<evidence type="ECO:0000256" key="3">
    <source>
        <dbReference type="SAM" id="SignalP"/>
    </source>
</evidence>
<keyword evidence="2" id="KW-0812">Transmembrane</keyword>
<evidence type="ECO:0000259" key="4">
    <source>
        <dbReference type="PROSITE" id="PS50835"/>
    </source>
</evidence>
<dbReference type="GeneTree" id="ENSGT00390000014131"/>
<dbReference type="PROSITE" id="PS50835">
    <property type="entry name" value="IG_LIKE"/>
    <property type="match status" value="1"/>
</dbReference>
<dbReference type="OrthoDB" id="9905432at2759"/>
<feature type="chain" id="PRO_5025484765" evidence="3">
    <location>
        <begin position="28"/>
        <end position="241"/>
    </location>
</feature>
<keyword evidence="6" id="KW-1185">Reference proteome</keyword>
<dbReference type="OMA" id="VTIECTF"/>
<feature type="compositionally biased region" description="Basic and acidic residues" evidence="1">
    <location>
        <begin position="223"/>
        <end position="241"/>
    </location>
</feature>
<dbReference type="InterPro" id="IPR013783">
    <property type="entry name" value="Ig-like_fold"/>
</dbReference>
<feature type="domain" description="Ig-like" evidence="4">
    <location>
        <begin position="36"/>
        <end position="120"/>
    </location>
</feature>
<gene>
    <name evidence="5" type="primary">IGSF6</name>
</gene>
<dbReference type="Proteomes" id="UP000472240">
    <property type="component" value="Unplaced"/>
</dbReference>
<keyword evidence="2" id="KW-0472">Membrane</keyword>
<dbReference type="KEGG" id="rfq:117019577"/>
<feature type="signal peptide" evidence="3">
    <location>
        <begin position="1"/>
        <end position="27"/>
    </location>
</feature>
<evidence type="ECO:0000256" key="1">
    <source>
        <dbReference type="SAM" id="MobiDB-lite"/>
    </source>
</evidence>
<dbReference type="FunCoup" id="A0A671G6H9">
    <property type="interactions" value="388"/>
</dbReference>
<dbReference type="InParanoid" id="A0A671G6H9"/>
<evidence type="ECO:0000313" key="5">
    <source>
        <dbReference type="Ensembl" id="ENSRFEP00010033552.1"/>
    </source>
</evidence>
<keyword evidence="2" id="KW-1133">Transmembrane helix</keyword>
<dbReference type="GeneID" id="117019577"/>
<dbReference type="Ensembl" id="ENSRFET00010036339.1">
    <property type="protein sequence ID" value="ENSRFEP00010033552.1"/>
    <property type="gene ID" value="ENSRFEG00010022068.1"/>
</dbReference>
<feature type="region of interest" description="Disordered" evidence="1">
    <location>
        <begin position="213"/>
        <end position="241"/>
    </location>
</feature>
<feature type="transmembrane region" description="Helical" evidence="2">
    <location>
        <begin position="156"/>
        <end position="178"/>
    </location>
</feature>
<dbReference type="Gene3D" id="2.60.40.10">
    <property type="entry name" value="Immunoglobulins"/>
    <property type="match status" value="1"/>
</dbReference>
<dbReference type="PANTHER" id="PTHR15297">
    <property type="entry name" value="IMMUNOGLOBULIN SUPERFAMILY MEMBER 6"/>
    <property type="match status" value="1"/>
</dbReference>
<dbReference type="InterPro" id="IPR007110">
    <property type="entry name" value="Ig-like_dom"/>
</dbReference>
<dbReference type="SUPFAM" id="SSF48726">
    <property type="entry name" value="Immunoglobulin"/>
    <property type="match status" value="1"/>
</dbReference>
<dbReference type="InterPro" id="IPR013106">
    <property type="entry name" value="Ig_V-set"/>
</dbReference>
<reference evidence="5" key="2">
    <citation type="submission" date="2025-09" db="UniProtKB">
        <authorList>
            <consortium name="Ensembl"/>
        </authorList>
    </citation>
    <scope>IDENTIFICATION</scope>
</reference>
<name>A0A671G6H9_RHIFE</name>
<dbReference type="RefSeq" id="XP_032957399.1">
    <property type="nucleotide sequence ID" value="XM_033101508.1"/>
</dbReference>
<accession>A0A671G6H9</accession>
<proteinExistence type="predicted"/>
<sequence>MDAVGAGRIILGLESILPLLFYVGAAGDCTVSVSQPAVLEADFAEGTVTVPCFFSTAGCRPEPPTKLWFRLGAQKPETLCVNGQCSSKANKFTVTEDLARNQTSLTVSRLTANDSAIYICGIALPSSQDPRAKQTGAGTVLVVRESKGLSTKLQRLLVAVLSLLSIYIVGVLVVFVVLSKSKSKTPRKKETDDSQKKKSARRLFQEIAQELYSKRHVGTSQQSEKDTTYENRRGRYNCERP</sequence>
<dbReference type="AlphaFoldDB" id="A0A671G6H9"/>
<dbReference type="Pfam" id="PF07686">
    <property type="entry name" value="V-set"/>
    <property type="match status" value="1"/>
</dbReference>
<protein>
    <submittedName>
        <fullName evidence="5">Immunoglobulin superfamily member 6</fullName>
    </submittedName>
</protein>
<dbReference type="SMART" id="SM00406">
    <property type="entry name" value="IGv"/>
    <property type="match status" value="1"/>
</dbReference>
<keyword evidence="3" id="KW-0732">Signal</keyword>
<dbReference type="InterPro" id="IPR039089">
    <property type="entry name" value="IGSF6"/>
</dbReference>
<evidence type="ECO:0000256" key="2">
    <source>
        <dbReference type="SAM" id="Phobius"/>
    </source>
</evidence>
<organism evidence="5 6">
    <name type="scientific">Rhinolophus ferrumequinum</name>
    <name type="common">Greater horseshoe bat</name>
    <dbReference type="NCBI Taxonomy" id="59479"/>
    <lineage>
        <taxon>Eukaryota</taxon>
        <taxon>Metazoa</taxon>
        <taxon>Chordata</taxon>
        <taxon>Craniata</taxon>
        <taxon>Vertebrata</taxon>
        <taxon>Euteleostomi</taxon>
        <taxon>Mammalia</taxon>
        <taxon>Eutheria</taxon>
        <taxon>Laurasiatheria</taxon>
        <taxon>Chiroptera</taxon>
        <taxon>Yinpterochiroptera</taxon>
        <taxon>Rhinolophoidea</taxon>
        <taxon>Rhinolophidae</taxon>
        <taxon>Rhinolophinae</taxon>
        <taxon>Rhinolophus</taxon>
    </lineage>
</organism>
<reference evidence="5" key="1">
    <citation type="submission" date="2025-08" db="UniProtKB">
        <authorList>
            <consortium name="Ensembl"/>
        </authorList>
    </citation>
    <scope>IDENTIFICATION</scope>
</reference>
<dbReference type="CTD" id="10261"/>
<evidence type="ECO:0000313" key="6">
    <source>
        <dbReference type="Proteomes" id="UP000472240"/>
    </source>
</evidence>